<reference evidence="9" key="1">
    <citation type="submission" date="2022-11" db="UniProtKB">
        <authorList>
            <consortium name="WormBaseParasite"/>
        </authorList>
    </citation>
    <scope>IDENTIFICATION</scope>
</reference>
<keyword evidence="8" id="KW-1185">Reference proteome</keyword>
<evidence type="ECO:0000256" key="3">
    <source>
        <dbReference type="ARBA" id="ARBA00022989"/>
    </source>
</evidence>
<dbReference type="InterPro" id="IPR017452">
    <property type="entry name" value="GPCR_Rhodpsn_7TM"/>
</dbReference>
<dbReference type="Proteomes" id="UP000887569">
    <property type="component" value="Unplaced"/>
</dbReference>
<name>A0A915A9M6_PARUN</name>
<evidence type="ECO:0000259" key="7">
    <source>
        <dbReference type="PROSITE" id="PS50262"/>
    </source>
</evidence>
<dbReference type="Gene3D" id="1.20.1070.10">
    <property type="entry name" value="Rhodopsin 7-helix transmembrane proteins"/>
    <property type="match status" value="1"/>
</dbReference>
<keyword evidence="4 5" id="KW-0472">Membrane</keyword>
<dbReference type="WBParaSite" id="PgR003_g188_t01">
    <property type="protein sequence ID" value="PgR003_g188_t01"/>
    <property type="gene ID" value="PgR003_g188"/>
</dbReference>
<accession>A0A915A9M6</accession>
<dbReference type="PANTHER" id="PTHR46895:SF6">
    <property type="entry name" value="G-PROTEIN COUPLED RECEPTORS FAMILY 1 PROFILE DOMAIN-CONTAINING PROTEIN"/>
    <property type="match status" value="1"/>
</dbReference>
<evidence type="ECO:0000313" key="9">
    <source>
        <dbReference type="WBParaSite" id="PgR003_g188_t01"/>
    </source>
</evidence>
<feature type="domain" description="G-protein coupled receptors family 1 profile" evidence="7">
    <location>
        <begin position="1"/>
        <end position="108"/>
    </location>
</feature>
<evidence type="ECO:0000256" key="2">
    <source>
        <dbReference type="ARBA" id="ARBA00022692"/>
    </source>
</evidence>
<dbReference type="SUPFAM" id="SSF81321">
    <property type="entry name" value="Family A G protein-coupled receptor-like"/>
    <property type="match status" value="1"/>
</dbReference>
<sequence length="184" mass="20898">VFIPIMVVVLLNVLLIRQLQTNNRRNVLQGERSVNHRIPNTYMRQKRRVTITVVAIALCFSLTQGPSAIMVLWELVGGYTQQSAHFYTIFSITNCLVVSGKTINFILFCVSSIHFRDKCFTLLFRKFPTLSQTSLGTRIIKRNSTSRTSLSSCRRGSQNLEQKQPKFIVELAPLAETAQNSCSR</sequence>
<dbReference type="PANTHER" id="PTHR46895">
    <property type="entry name" value="PROTEIN CBG20548-RELATED"/>
    <property type="match status" value="1"/>
</dbReference>
<dbReference type="GO" id="GO:0016020">
    <property type="term" value="C:membrane"/>
    <property type="evidence" value="ECO:0007669"/>
    <property type="project" value="UniProtKB-SubCell"/>
</dbReference>
<protein>
    <submittedName>
        <fullName evidence="9">G-protein coupled receptors family 1 profile domain-containing protein</fullName>
    </submittedName>
</protein>
<evidence type="ECO:0000256" key="6">
    <source>
        <dbReference type="SAM" id="SignalP"/>
    </source>
</evidence>
<keyword evidence="2 5" id="KW-0812">Transmembrane</keyword>
<feature type="transmembrane region" description="Helical" evidence="5">
    <location>
        <begin position="85"/>
        <end position="110"/>
    </location>
</feature>
<evidence type="ECO:0000313" key="8">
    <source>
        <dbReference type="Proteomes" id="UP000887569"/>
    </source>
</evidence>
<evidence type="ECO:0000256" key="4">
    <source>
        <dbReference type="ARBA" id="ARBA00023136"/>
    </source>
</evidence>
<organism evidence="8 9">
    <name type="scientific">Parascaris univalens</name>
    <name type="common">Nematode worm</name>
    <dbReference type="NCBI Taxonomy" id="6257"/>
    <lineage>
        <taxon>Eukaryota</taxon>
        <taxon>Metazoa</taxon>
        <taxon>Ecdysozoa</taxon>
        <taxon>Nematoda</taxon>
        <taxon>Chromadorea</taxon>
        <taxon>Rhabditida</taxon>
        <taxon>Spirurina</taxon>
        <taxon>Ascaridomorpha</taxon>
        <taxon>Ascaridoidea</taxon>
        <taxon>Ascarididae</taxon>
        <taxon>Parascaris</taxon>
    </lineage>
</organism>
<keyword evidence="6" id="KW-0732">Signal</keyword>
<dbReference type="PROSITE" id="PS50262">
    <property type="entry name" value="G_PROTEIN_RECEP_F1_2"/>
    <property type="match status" value="1"/>
</dbReference>
<proteinExistence type="predicted"/>
<dbReference type="AlphaFoldDB" id="A0A915A9M6"/>
<feature type="transmembrane region" description="Helical" evidence="5">
    <location>
        <begin position="49"/>
        <end position="73"/>
    </location>
</feature>
<feature type="chain" id="PRO_5037045861" evidence="6">
    <location>
        <begin position="22"/>
        <end position="184"/>
    </location>
</feature>
<evidence type="ECO:0000256" key="5">
    <source>
        <dbReference type="SAM" id="Phobius"/>
    </source>
</evidence>
<comment type="subcellular location">
    <subcellularLocation>
        <location evidence="1">Membrane</location>
    </subcellularLocation>
</comment>
<feature type="signal peptide" evidence="6">
    <location>
        <begin position="1"/>
        <end position="21"/>
    </location>
</feature>
<keyword evidence="3 5" id="KW-1133">Transmembrane helix</keyword>
<evidence type="ECO:0000256" key="1">
    <source>
        <dbReference type="ARBA" id="ARBA00004370"/>
    </source>
</evidence>